<organism evidence="1">
    <name type="scientific">marine sediment metagenome</name>
    <dbReference type="NCBI Taxonomy" id="412755"/>
    <lineage>
        <taxon>unclassified sequences</taxon>
        <taxon>metagenomes</taxon>
        <taxon>ecological metagenomes</taxon>
    </lineage>
</organism>
<dbReference type="SUPFAM" id="SSF55920">
    <property type="entry name" value="Creatinase/aminopeptidase"/>
    <property type="match status" value="1"/>
</dbReference>
<dbReference type="EMBL" id="LAZR01016167">
    <property type="protein sequence ID" value="KKM05662.1"/>
    <property type="molecule type" value="Genomic_DNA"/>
</dbReference>
<dbReference type="InterPro" id="IPR036005">
    <property type="entry name" value="Creatinase/aminopeptidase-like"/>
</dbReference>
<dbReference type="Gene3D" id="3.90.230.10">
    <property type="entry name" value="Creatinase/methionine aminopeptidase superfamily"/>
    <property type="match status" value="1"/>
</dbReference>
<feature type="non-terminal residue" evidence="1">
    <location>
        <position position="67"/>
    </location>
</feature>
<sequence>MAIKLKSPREVELMARAGEVVRQVLQRLGEMVAPGVTTGQLNAQAERMTASLGAEALFKGVPGRRGP</sequence>
<evidence type="ECO:0000313" key="1">
    <source>
        <dbReference type="EMBL" id="KKM05662.1"/>
    </source>
</evidence>
<proteinExistence type="predicted"/>
<protein>
    <recommendedName>
        <fullName evidence="2">Peptidase M24 domain-containing protein</fullName>
    </recommendedName>
</protein>
<reference evidence="1" key="1">
    <citation type="journal article" date="2015" name="Nature">
        <title>Complex archaea that bridge the gap between prokaryotes and eukaryotes.</title>
        <authorList>
            <person name="Spang A."/>
            <person name="Saw J.H."/>
            <person name="Jorgensen S.L."/>
            <person name="Zaremba-Niedzwiedzka K."/>
            <person name="Martijn J."/>
            <person name="Lind A.E."/>
            <person name="van Eijk R."/>
            <person name="Schleper C."/>
            <person name="Guy L."/>
            <person name="Ettema T.J."/>
        </authorList>
    </citation>
    <scope>NUCLEOTIDE SEQUENCE</scope>
</reference>
<dbReference type="AlphaFoldDB" id="A0A0F9HQZ6"/>
<evidence type="ECO:0008006" key="2">
    <source>
        <dbReference type="Google" id="ProtNLM"/>
    </source>
</evidence>
<gene>
    <name evidence="1" type="ORF">LCGC14_1751790</name>
</gene>
<comment type="caution">
    <text evidence="1">The sequence shown here is derived from an EMBL/GenBank/DDBJ whole genome shotgun (WGS) entry which is preliminary data.</text>
</comment>
<accession>A0A0F9HQZ6</accession>
<name>A0A0F9HQZ6_9ZZZZ</name>